<reference evidence="2" key="1">
    <citation type="journal article" date="2015" name="Nature">
        <title>rRNA introns, odd ribosomes, and small enigmatic genomes across a large radiation of phyla.</title>
        <authorList>
            <person name="Brown C.T."/>
            <person name="Hug L.A."/>
            <person name="Thomas B.C."/>
            <person name="Sharon I."/>
            <person name="Castelle C.J."/>
            <person name="Singh A."/>
            <person name="Wilkins M.J."/>
            <person name="Williams K.H."/>
            <person name="Banfield J.F."/>
        </authorList>
    </citation>
    <scope>NUCLEOTIDE SEQUENCE [LARGE SCALE GENOMIC DNA]</scope>
</reference>
<dbReference type="AlphaFoldDB" id="A0A0G0XER4"/>
<organism evidence="2 3">
    <name type="scientific">Candidatus Jorgensenbacteria bacterium GW2011_GWF2_41_8</name>
    <dbReference type="NCBI Taxonomy" id="1618667"/>
    <lineage>
        <taxon>Bacteria</taxon>
        <taxon>Candidatus Joergenseniibacteriota</taxon>
    </lineage>
</organism>
<feature type="domain" description="Zn-dependent metallo-hydrolase RNA specificity" evidence="1">
    <location>
        <begin position="14"/>
        <end position="79"/>
    </location>
</feature>
<dbReference type="Gene3D" id="3.40.50.10890">
    <property type="match status" value="1"/>
</dbReference>
<dbReference type="EMBL" id="LCCD01000051">
    <property type="protein sequence ID" value="KKS23404.1"/>
    <property type="molecule type" value="Genomic_DNA"/>
</dbReference>
<dbReference type="GO" id="GO:0004521">
    <property type="term" value="F:RNA endonuclease activity"/>
    <property type="evidence" value="ECO:0007669"/>
    <property type="project" value="TreeGrafter"/>
</dbReference>
<dbReference type="Pfam" id="PF07521">
    <property type="entry name" value="RMMBL"/>
    <property type="match status" value="1"/>
</dbReference>
<name>A0A0G0XER4_9BACT</name>
<comment type="caution">
    <text evidence="2">The sequence shown here is derived from an EMBL/GenBank/DDBJ whole genome shotgun (WGS) entry which is preliminary data.</text>
</comment>
<dbReference type="Proteomes" id="UP000033856">
    <property type="component" value="Unassembled WGS sequence"/>
</dbReference>
<dbReference type="InterPro" id="IPR036866">
    <property type="entry name" value="RibonucZ/Hydroxyglut_hydro"/>
</dbReference>
<accession>A0A0G0XER4</accession>
<dbReference type="PANTHER" id="PTHR11203:SF37">
    <property type="entry name" value="INTEGRATOR COMPLEX SUBUNIT 11"/>
    <property type="match status" value="1"/>
</dbReference>
<dbReference type="PANTHER" id="PTHR11203">
    <property type="entry name" value="CLEAVAGE AND POLYADENYLATION SPECIFICITY FACTOR FAMILY MEMBER"/>
    <property type="match status" value="1"/>
</dbReference>
<evidence type="ECO:0000259" key="1">
    <source>
        <dbReference type="Pfam" id="PF07521"/>
    </source>
</evidence>
<gene>
    <name evidence="2" type="ORF">UU83_C0051G0002</name>
</gene>
<dbReference type="SUPFAM" id="SSF56281">
    <property type="entry name" value="Metallo-hydrolase/oxidoreductase"/>
    <property type="match status" value="1"/>
</dbReference>
<sequence>MDGAKEVSIFGQIIPVNCQVKAIGGYSAHADQNMLTEWIKSAAIGGKLKNVFVVQGEEDSANALAERIKKDIGVTAIVPSQNESFEL</sequence>
<evidence type="ECO:0000313" key="2">
    <source>
        <dbReference type="EMBL" id="KKS23404.1"/>
    </source>
</evidence>
<dbReference type="InterPro" id="IPR011108">
    <property type="entry name" value="RMMBL"/>
</dbReference>
<dbReference type="InterPro" id="IPR050698">
    <property type="entry name" value="MBL"/>
</dbReference>
<evidence type="ECO:0000313" key="3">
    <source>
        <dbReference type="Proteomes" id="UP000033856"/>
    </source>
</evidence>
<dbReference type="Gene3D" id="3.60.15.10">
    <property type="entry name" value="Ribonuclease Z/Hydroxyacylglutathione hydrolase-like"/>
    <property type="match status" value="1"/>
</dbReference>
<protein>
    <submittedName>
        <fullName evidence="2">Metallo-beta-lactamase family protein, RNA-specific</fullName>
    </submittedName>
</protein>
<proteinExistence type="predicted"/>